<dbReference type="Proteomes" id="UP001146120">
    <property type="component" value="Unassembled WGS sequence"/>
</dbReference>
<gene>
    <name evidence="1" type="ORF">N0F65_000714</name>
</gene>
<reference evidence="1" key="2">
    <citation type="journal article" date="2023" name="Microbiol Resour">
        <title>Decontamination and Annotation of the Draft Genome Sequence of the Oomycete Lagenidium giganteum ARSEF 373.</title>
        <authorList>
            <person name="Morgan W.R."/>
            <person name="Tartar A."/>
        </authorList>
    </citation>
    <scope>NUCLEOTIDE SEQUENCE</scope>
    <source>
        <strain evidence="1">ARSEF 373</strain>
    </source>
</reference>
<accession>A0AAV2ZG79</accession>
<comment type="caution">
    <text evidence="1">The sequence shown here is derived from an EMBL/GenBank/DDBJ whole genome shotgun (WGS) entry which is preliminary data.</text>
</comment>
<sequence>FKTPPTLAAVVCTKKIDFATTIRRQAKRPRRNERASSEYAYLVRLVPPTSNHCERLVSGCKLALTSLRSFLLPPILR</sequence>
<keyword evidence="2" id="KW-1185">Reference proteome</keyword>
<proteinExistence type="predicted"/>
<name>A0AAV2ZG79_9STRA</name>
<feature type="non-terminal residue" evidence="1">
    <location>
        <position position="1"/>
    </location>
</feature>
<dbReference type="AlphaFoldDB" id="A0AAV2ZG79"/>
<protein>
    <submittedName>
        <fullName evidence="1">Uncharacterized protein</fullName>
    </submittedName>
</protein>
<evidence type="ECO:0000313" key="2">
    <source>
        <dbReference type="Proteomes" id="UP001146120"/>
    </source>
</evidence>
<dbReference type="EMBL" id="DAKRPA010000003">
    <property type="protein sequence ID" value="DBA05026.1"/>
    <property type="molecule type" value="Genomic_DNA"/>
</dbReference>
<organism evidence="1 2">
    <name type="scientific">Lagenidium giganteum</name>
    <dbReference type="NCBI Taxonomy" id="4803"/>
    <lineage>
        <taxon>Eukaryota</taxon>
        <taxon>Sar</taxon>
        <taxon>Stramenopiles</taxon>
        <taxon>Oomycota</taxon>
        <taxon>Peronosporomycetes</taxon>
        <taxon>Pythiales</taxon>
        <taxon>Pythiaceae</taxon>
    </lineage>
</organism>
<reference evidence="1" key="1">
    <citation type="submission" date="2022-11" db="EMBL/GenBank/DDBJ databases">
        <authorList>
            <person name="Morgan W.R."/>
            <person name="Tartar A."/>
        </authorList>
    </citation>
    <scope>NUCLEOTIDE SEQUENCE</scope>
    <source>
        <strain evidence="1">ARSEF 373</strain>
    </source>
</reference>
<evidence type="ECO:0000313" key="1">
    <source>
        <dbReference type="EMBL" id="DBA05026.1"/>
    </source>
</evidence>